<reference evidence="2 3" key="2">
    <citation type="submission" date="2018-05" db="EMBL/GenBank/DDBJ databases">
        <authorList>
            <person name="Lanie J.A."/>
            <person name="Ng W.-L."/>
            <person name="Kazmierczak K.M."/>
            <person name="Andrzejewski T.M."/>
            <person name="Davidsen T.M."/>
            <person name="Wayne K.J."/>
            <person name="Tettelin H."/>
            <person name="Glass J.I."/>
            <person name="Rusch D."/>
            <person name="Podicherti R."/>
            <person name="Tsui H.-C.T."/>
            <person name="Winkler M.E."/>
        </authorList>
    </citation>
    <scope>NUCLEOTIDE SEQUENCE [LARGE SCALE GENOMIC DNA]</scope>
    <source>
        <strain evidence="2 3">C305</strain>
    </source>
</reference>
<evidence type="ECO:0000256" key="1">
    <source>
        <dbReference type="SAM" id="SignalP"/>
    </source>
</evidence>
<reference evidence="2 3" key="1">
    <citation type="submission" date="2018-05" db="EMBL/GenBank/DDBJ databases">
        <title>Brumimicrobium oceani sp. nov., isolated from coastal sediment.</title>
        <authorList>
            <person name="Kou Y."/>
        </authorList>
    </citation>
    <scope>NUCLEOTIDE SEQUENCE [LARGE SCALE GENOMIC DNA]</scope>
    <source>
        <strain evidence="2 3">C305</strain>
    </source>
</reference>
<evidence type="ECO:0000313" key="3">
    <source>
        <dbReference type="Proteomes" id="UP000245370"/>
    </source>
</evidence>
<organism evidence="2 3">
    <name type="scientific">Brumimicrobium oceani</name>
    <dbReference type="NCBI Taxonomy" id="2100725"/>
    <lineage>
        <taxon>Bacteria</taxon>
        <taxon>Pseudomonadati</taxon>
        <taxon>Bacteroidota</taxon>
        <taxon>Flavobacteriia</taxon>
        <taxon>Flavobacteriales</taxon>
        <taxon>Crocinitomicaceae</taxon>
        <taxon>Brumimicrobium</taxon>
    </lineage>
</organism>
<sequence>MKLKFKHSLLVMLSLLSFGYANAQSQIIKLDSENGSFKNFPILPDNEVFAIEGEIDKSIKLVEIAISEEKSGKDPVLYSWNRSLNNNSESFSVIITQPLKAGATYDFTITTFKSLETEAKKKILGNILIRSHHLIQSEVILKKNEIRVNDTKGLIKGLNEIAHQGIALQRSRNGIEFNGLSGLVESEIKKLNKLKIKNLMRKRKTIEKDSISVAALNKKIDYLTELILTEIKPFISSELVEQYRKYVITEVKTRKGNFTLPINGGLYAWNLNSNINNVSFSNTGLTPGVGFTLPFKRSFSVKGKSISSLGLSLGVLTNKLEDGNGDRYGTPTINLPVYGALGVNIFRVIRVNAGVLMVSNLDNPTNKLKFLPTFGIALELDAWIGVRK</sequence>
<dbReference type="EMBL" id="QFRJ01000008">
    <property type="protein sequence ID" value="PWH85172.1"/>
    <property type="molecule type" value="Genomic_DNA"/>
</dbReference>
<dbReference type="Proteomes" id="UP000245370">
    <property type="component" value="Unassembled WGS sequence"/>
</dbReference>
<keyword evidence="1" id="KW-0732">Signal</keyword>
<comment type="caution">
    <text evidence="2">The sequence shown here is derived from an EMBL/GenBank/DDBJ whole genome shotgun (WGS) entry which is preliminary data.</text>
</comment>
<name>A0A2U2XBL0_9FLAO</name>
<keyword evidence="3" id="KW-1185">Reference proteome</keyword>
<proteinExistence type="predicted"/>
<dbReference type="AlphaFoldDB" id="A0A2U2XBL0"/>
<evidence type="ECO:0000313" key="2">
    <source>
        <dbReference type="EMBL" id="PWH85172.1"/>
    </source>
</evidence>
<feature type="signal peptide" evidence="1">
    <location>
        <begin position="1"/>
        <end position="23"/>
    </location>
</feature>
<protein>
    <submittedName>
        <fullName evidence="2">Uncharacterized protein</fullName>
    </submittedName>
</protein>
<feature type="chain" id="PRO_5015600441" evidence="1">
    <location>
        <begin position="24"/>
        <end position="388"/>
    </location>
</feature>
<accession>A0A2U2XBL0</accession>
<gene>
    <name evidence="2" type="ORF">DIT68_11085</name>
</gene>